<comment type="caution">
    <text evidence="5">The sequence shown here is derived from an EMBL/GenBank/DDBJ whole genome shotgun (WGS) entry which is preliminary data.</text>
</comment>
<name>A0AAD7KI92_9AGAR</name>
<reference evidence="5" key="1">
    <citation type="submission" date="2023-03" db="EMBL/GenBank/DDBJ databases">
        <title>Massive genome expansion in bonnet fungi (Mycena s.s.) driven by repeated elements and novel gene families across ecological guilds.</title>
        <authorList>
            <consortium name="Lawrence Berkeley National Laboratory"/>
            <person name="Harder C.B."/>
            <person name="Miyauchi S."/>
            <person name="Viragh M."/>
            <person name="Kuo A."/>
            <person name="Thoen E."/>
            <person name="Andreopoulos B."/>
            <person name="Lu D."/>
            <person name="Skrede I."/>
            <person name="Drula E."/>
            <person name="Henrissat B."/>
            <person name="Morin E."/>
            <person name="Kohler A."/>
            <person name="Barry K."/>
            <person name="LaButti K."/>
            <person name="Morin E."/>
            <person name="Salamov A."/>
            <person name="Lipzen A."/>
            <person name="Mereny Z."/>
            <person name="Hegedus B."/>
            <person name="Baldrian P."/>
            <person name="Stursova M."/>
            <person name="Weitz H."/>
            <person name="Taylor A."/>
            <person name="Grigoriev I.V."/>
            <person name="Nagy L.G."/>
            <person name="Martin F."/>
            <person name="Kauserud H."/>
        </authorList>
    </citation>
    <scope>NUCLEOTIDE SEQUENCE</scope>
    <source>
        <strain evidence="5">CBHHK188m</strain>
    </source>
</reference>
<evidence type="ECO:0000256" key="3">
    <source>
        <dbReference type="ARBA" id="ARBA00023002"/>
    </source>
</evidence>
<dbReference type="GO" id="GO:0005634">
    <property type="term" value="C:nucleus"/>
    <property type="evidence" value="ECO:0007669"/>
    <property type="project" value="TreeGrafter"/>
</dbReference>
<protein>
    <submittedName>
        <fullName evidence="5">NAD(P)-binding protein</fullName>
    </submittedName>
</protein>
<dbReference type="Gene3D" id="3.40.50.720">
    <property type="entry name" value="NAD(P)-binding Rossmann-like Domain"/>
    <property type="match status" value="2"/>
</dbReference>
<keyword evidence="6" id="KW-1185">Reference proteome</keyword>
<keyword evidence="2" id="KW-0521">NADP</keyword>
<dbReference type="InterPro" id="IPR008030">
    <property type="entry name" value="NmrA-like"/>
</dbReference>
<gene>
    <name evidence="5" type="ORF">DFH07DRAFT_948330</name>
</gene>
<dbReference type="EMBL" id="JARJLG010000001">
    <property type="protein sequence ID" value="KAJ7785257.1"/>
    <property type="molecule type" value="Genomic_DNA"/>
</dbReference>
<dbReference type="InterPro" id="IPR036291">
    <property type="entry name" value="NAD(P)-bd_dom_sf"/>
</dbReference>
<accession>A0AAD7KI92</accession>
<evidence type="ECO:0000259" key="4">
    <source>
        <dbReference type="Pfam" id="PF05368"/>
    </source>
</evidence>
<comment type="similarity">
    <text evidence="1">Belongs to the NmrA-type oxidoreductase family.</text>
</comment>
<sequence length="266" mass="29359">MTITQETSAPLVAIVGATGNQAWAQVLAKLGVDIVVVSFVVENKDEVYKAFVGADFVFLVTNFWEHLNVEKETEEGKLLVDAAKAGGVSRMGKAVFTEYGCQSGVPFVDVQAGWYSTNFLNVPGMFMKQEDGSFVISWPVEPTTLVPFIDVHDYGLFVRYVLELPVFPDSSELVVHGENITITDLASQLSQGTGKNIVFKQITVDQYKQGLEAAGVPPHIILNMADSNQAWDEYGWKATTSYEGLARRLHIWAEFVKVTDWSQVLA</sequence>
<feature type="domain" description="NmrA-like" evidence="4">
    <location>
        <begin position="109"/>
        <end position="236"/>
    </location>
</feature>
<dbReference type="SUPFAM" id="SSF51735">
    <property type="entry name" value="NAD(P)-binding Rossmann-fold domains"/>
    <property type="match status" value="1"/>
</dbReference>
<proteinExistence type="inferred from homology"/>
<feature type="domain" description="NmrA-like" evidence="4">
    <location>
        <begin position="13"/>
        <end position="91"/>
    </location>
</feature>
<dbReference type="InterPro" id="IPR051164">
    <property type="entry name" value="NmrA-like_oxidored"/>
</dbReference>
<dbReference type="PANTHER" id="PTHR42748">
    <property type="entry name" value="NITROGEN METABOLITE REPRESSION PROTEIN NMRA FAMILY MEMBER"/>
    <property type="match status" value="1"/>
</dbReference>
<dbReference type="PANTHER" id="PTHR42748:SF30">
    <property type="entry name" value="NMRA-LIKE DOMAIN-CONTAINING PROTEIN"/>
    <property type="match status" value="1"/>
</dbReference>
<evidence type="ECO:0000256" key="1">
    <source>
        <dbReference type="ARBA" id="ARBA00006328"/>
    </source>
</evidence>
<organism evidence="5 6">
    <name type="scientific">Mycena maculata</name>
    <dbReference type="NCBI Taxonomy" id="230809"/>
    <lineage>
        <taxon>Eukaryota</taxon>
        <taxon>Fungi</taxon>
        <taxon>Dikarya</taxon>
        <taxon>Basidiomycota</taxon>
        <taxon>Agaricomycotina</taxon>
        <taxon>Agaricomycetes</taxon>
        <taxon>Agaricomycetidae</taxon>
        <taxon>Agaricales</taxon>
        <taxon>Marasmiineae</taxon>
        <taxon>Mycenaceae</taxon>
        <taxon>Mycena</taxon>
    </lineage>
</organism>
<dbReference type="AlphaFoldDB" id="A0AAD7KI92"/>
<dbReference type="GO" id="GO:0016491">
    <property type="term" value="F:oxidoreductase activity"/>
    <property type="evidence" value="ECO:0007669"/>
    <property type="project" value="UniProtKB-KW"/>
</dbReference>
<evidence type="ECO:0000256" key="2">
    <source>
        <dbReference type="ARBA" id="ARBA00022857"/>
    </source>
</evidence>
<evidence type="ECO:0000313" key="5">
    <source>
        <dbReference type="EMBL" id="KAJ7785257.1"/>
    </source>
</evidence>
<evidence type="ECO:0000313" key="6">
    <source>
        <dbReference type="Proteomes" id="UP001215280"/>
    </source>
</evidence>
<dbReference type="Pfam" id="PF05368">
    <property type="entry name" value="NmrA"/>
    <property type="match status" value="2"/>
</dbReference>
<keyword evidence="3" id="KW-0560">Oxidoreductase</keyword>
<dbReference type="Proteomes" id="UP001215280">
    <property type="component" value="Unassembled WGS sequence"/>
</dbReference>